<dbReference type="EMBL" id="NHOG01000014">
    <property type="protein sequence ID" value="OVZ80080.1"/>
    <property type="molecule type" value="Genomic_DNA"/>
</dbReference>
<protein>
    <submittedName>
        <fullName evidence="1">Uncharacterized protein</fullName>
    </submittedName>
</protein>
<gene>
    <name evidence="1" type="ORF">CBW52_13125</name>
</gene>
<proteinExistence type="predicted"/>
<sequence length="74" mass="8814">MLMIIICMKVIFIKTNYIEQAASEQDKKHIKGIDCCGCRARRYIKKLFIIADFIFEHQAESNLPYCINLYFFEK</sequence>
<name>A0AB73QB06_YERKR</name>
<organism evidence="1 2">
    <name type="scientific">Yersinia kristensenii</name>
    <dbReference type="NCBI Taxonomy" id="28152"/>
    <lineage>
        <taxon>Bacteria</taxon>
        <taxon>Pseudomonadati</taxon>
        <taxon>Pseudomonadota</taxon>
        <taxon>Gammaproteobacteria</taxon>
        <taxon>Enterobacterales</taxon>
        <taxon>Yersiniaceae</taxon>
        <taxon>Yersinia</taxon>
    </lineage>
</organism>
<dbReference type="Proteomes" id="UP000195840">
    <property type="component" value="Unassembled WGS sequence"/>
</dbReference>
<keyword evidence="2" id="KW-1185">Reference proteome</keyword>
<comment type="caution">
    <text evidence="1">The sequence shown here is derived from an EMBL/GenBank/DDBJ whole genome shotgun (WGS) entry which is preliminary data.</text>
</comment>
<accession>A0AB73QB06</accession>
<reference evidence="1 2" key="1">
    <citation type="submission" date="2017-05" db="EMBL/GenBank/DDBJ databases">
        <title>Whole genome sequencing of Yersinia kristensenii.</title>
        <authorList>
            <person name="Campioni F."/>
        </authorList>
    </citation>
    <scope>NUCLEOTIDE SEQUENCE [LARGE SCALE GENOMIC DNA]</scope>
    <source>
        <strain evidence="1 2">CFSAN060538</strain>
    </source>
</reference>
<evidence type="ECO:0000313" key="1">
    <source>
        <dbReference type="EMBL" id="OVZ80080.1"/>
    </source>
</evidence>
<dbReference type="AlphaFoldDB" id="A0AB73QB06"/>
<evidence type="ECO:0000313" key="2">
    <source>
        <dbReference type="Proteomes" id="UP000195840"/>
    </source>
</evidence>